<evidence type="ECO:0000313" key="2">
    <source>
        <dbReference type="Proteomes" id="UP001196509"/>
    </source>
</evidence>
<dbReference type="Proteomes" id="UP001196509">
    <property type="component" value="Unassembled WGS sequence"/>
</dbReference>
<organism evidence="1 2">
    <name type="scientific">Flavimaribacter sediminis</name>
    <dbReference type="NCBI Taxonomy" id="2865987"/>
    <lineage>
        <taxon>Bacteria</taxon>
        <taxon>Pseudomonadati</taxon>
        <taxon>Pseudomonadota</taxon>
        <taxon>Alphaproteobacteria</taxon>
        <taxon>Hyphomicrobiales</taxon>
        <taxon>Rhizobiaceae</taxon>
        <taxon>Flavimaribacter</taxon>
    </lineage>
</organism>
<comment type="caution">
    <text evidence="1">The sequence shown here is derived from an EMBL/GenBank/DDBJ whole genome shotgun (WGS) entry which is preliminary data.</text>
</comment>
<dbReference type="RefSeq" id="WP_220229878.1">
    <property type="nucleotide sequence ID" value="NZ_JAICBX010000003.1"/>
</dbReference>
<proteinExistence type="predicted"/>
<dbReference type="AlphaFoldDB" id="A0AAE3D1R7"/>
<accession>A0AAE3D1R7</accession>
<name>A0AAE3D1R7_9HYPH</name>
<reference evidence="1" key="1">
    <citation type="submission" date="2021-08" db="EMBL/GenBank/DDBJ databases">
        <title>Hoeflea bacterium WL0058 sp. nov., isolated from the sediment.</title>
        <authorList>
            <person name="Wang L."/>
            <person name="Zhang D."/>
        </authorList>
    </citation>
    <scope>NUCLEOTIDE SEQUENCE</scope>
    <source>
        <strain evidence="1">WL0058</strain>
    </source>
</reference>
<keyword evidence="2" id="KW-1185">Reference proteome</keyword>
<evidence type="ECO:0000313" key="1">
    <source>
        <dbReference type="EMBL" id="MBW8639174.1"/>
    </source>
</evidence>
<dbReference type="EMBL" id="JAICBX010000003">
    <property type="protein sequence ID" value="MBW8639174.1"/>
    <property type="molecule type" value="Genomic_DNA"/>
</dbReference>
<protein>
    <submittedName>
        <fullName evidence="1">Uncharacterized protein</fullName>
    </submittedName>
</protein>
<sequence>MSILLTLIFIQQSYAQDVFSQPIPVPNDALEVLETKQFPPSVNRQIKIQLQGISTDWTSIYGIVEGQNIEDQAFGRTMAYNEQLLMQASGAGEYDEVIDVIQAVSADLQTKNKYISYVREAGYSTAKMFEVAVEVRTKNAENLDEVNGYYVSFSPLAYTDSKPMFRFNIPTSPSTGHLPPGNYIMNVEIDGEIVQKQSVSIGASLGLLDSITCIVKQ</sequence>
<gene>
    <name evidence="1" type="ORF">K1W69_18405</name>
</gene>